<dbReference type="InterPro" id="IPR046887">
    <property type="entry name" value="RsmE_PUA-like"/>
</dbReference>
<comment type="function">
    <text evidence="10 12">Specifically methylates the N3 position of the uracil ring of uridine 1498 (m3U1498) in 16S rRNA. Acts on the fully assembled 30S ribosomal subunit.</text>
</comment>
<dbReference type="STRING" id="762845.BCR26_11050"/>
<dbReference type="InterPro" id="IPR029026">
    <property type="entry name" value="tRNA_m1G_MTases_N"/>
</dbReference>
<dbReference type="EMBL" id="MIEK01000011">
    <property type="protein sequence ID" value="OEH83203.1"/>
    <property type="molecule type" value="Genomic_DNA"/>
</dbReference>
<dbReference type="OrthoDB" id="9815641at2"/>
<protein>
    <recommendedName>
        <fullName evidence="4 12">Ribosomal RNA small subunit methyltransferase E</fullName>
        <ecNumber evidence="3 12">2.1.1.193</ecNumber>
    </recommendedName>
</protein>
<dbReference type="InterPro" id="IPR006700">
    <property type="entry name" value="RsmE"/>
</dbReference>
<dbReference type="PANTHER" id="PTHR30027:SF3">
    <property type="entry name" value="16S RRNA (URACIL(1498)-N(3))-METHYLTRANSFERASE"/>
    <property type="match status" value="1"/>
</dbReference>
<evidence type="ECO:0000256" key="4">
    <source>
        <dbReference type="ARBA" id="ARBA00013673"/>
    </source>
</evidence>
<accession>A0A1E5KZF0</accession>
<dbReference type="Proteomes" id="UP000095256">
    <property type="component" value="Unassembled WGS sequence"/>
</dbReference>
<proteinExistence type="inferred from homology"/>
<dbReference type="PANTHER" id="PTHR30027">
    <property type="entry name" value="RIBOSOMAL RNA SMALL SUBUNIT METHYLTRANSFERASE E"/>
    <property type="match status" value="1"/>
</dbReference>
<evidence type="ECO:0000256" key="7">
    <source>
        <dbReference type="ARBA" id="ARBA00022603"/>
    </source>
</evidence>
<keyword evidence="7 12" id="KW-0489">Methyltransferase</keyword>
<evidence type="ECO:0000256" key="8">
    <source>
        <dbReference type="ARBA" id="ARBA00022679"/>
    </source>
</evidence>
<feature type="domain" description="Ribosomal RNA small subunit methyltransferase E PUA-like" evidence="14">
    <location>
        <begin position="18"/>
        <end position="64"/>
    </location>
</feature>
<dbReference type="CDD" id="cd18084">
    <property type="entry name" value="RsmE-like"/>
    <property type="match status" value="1"/>
</dbReference>
<comment type="subcellular location">
    <subcellularLocation>
        <location evidence="1 12">Cytoplasm</location>
    </subcellularLocation>
</comment>
<dbReference type="Gene3D" id="2.40.240.20">
    <property type="entry name" value="Hypothetical PUA domain-like, domain 1"/>
    <property type="match status" value="1"/>
</dbReference>
<evidence type="ECO:0000256" key="11">
    <source>
        <dbReference type="ARBA" id="ARBA00047944"/>
    </source>
</evidence>
<evidence type="ECO:0000313" key="15">
    <source>
        <dbReference type="EMBL" id="OEH83203.1"/>
    </source>
</evidence>
<dbReference type="InterPro" id="IPR046886">
    <property type="entry name" value="RsmE_MTase_dom"/>
</dbReference>
<dbReference type="GO" id="GO:0005737">
    <property type="term" value="C:cytoplasm"/>
    <property type="evidence" value="ECO:0007669"/>
    <property type="project" value="UniProtKB-SubCell"/>
</dbReference>
<dbReference type="Pfam" id="PF04452">
    <property type="entry name" value="Methyltrans_RNA"/>
    <property type="match status" value="1"/>
</dbReference>
<dbReference type="SUPFAM" id="SSF88697">
    <property type="entry name" value="PUA domain-like"/>
    <property type="match status" value="1"/>
</dbReference>
<dbReference type="Gene3D" id="3.40.1280.10">
    <property type="match status" value="1"/>
</dbReference>
<sequence length="250" mass="28145">MQRYFLKEPYEPKEYYEIKDENYHHIVRVMRMSVGERNFLVFNDGIAILAEIITISEESVELKEISKESMEKEMPVQVTVACGFPKGDKLEWIVQKGTELGAHQFIGFPAKTSVVKWDHKKRENKAKRLQKIATEAAEQSHRQIVPQVHLFDKEQALIDGFPKYSQVIVAYEESAKQGEKGNFAKVLTALGTGDNVLVIVGPEGGFSEAEITDFQNAGAILCGLGPRILRAETAPLYVLSAISYQLELVK</sequence>
<reference evidence="15 16" key="1">
    <citation type="submission" date="2016-09" db="EMBL/GenBank/DDBJ databases">
        <authorList>
            <person name="Capua I."/>
            <person name="De Benedictis P."/>
            <person name="Joannis T."/>
            <person name="Lombin L.H."/>
            <person name="Cattoli G."/>
        </authorList>
    </citation>
    <scope>NUCLEOTIDE SEQUENCE [LARGE SCALE GENOMIC DNA]</scope>
    <source>
        <strain evidence="15 16">LMG 25899</strain>
    </source>
</reference>
<dbReference type="GO" id="GO:0070475">
    <property type="term" value="P:rRNA base methylation"/>
    <property type="evidence" value="ECO:0007669"/>
    <property type="project" value="TreeGrafter"/>
</dbReference>
<comment type="caution">
    <text evidence="15">The sequence shown here is derived from an EMBL/GenBank/DDBJ whole genome shotgun (WGS) entry which is preliminary data.</text>
</comment>
<evidence type="ECO:0000256" key="5">
    <source>
        <dbReference type="ARBA" id="ARBA00022490"/>
    </source>
</evidence>
<dbReference type="EC" id="2.1.1.193" evidence="3 12"/>
<evidence type="ECO:0000256" key="3">
    <source>
        <dbReference type="ARBA" id="ARBA00012328"/>
    </source>
</evidence>
<dbReference type="NCBIfam" id="NF008691">
    <property type="entry name" value="PRK11713.1-4"/>
    <property type="match status" value="1"/>
</dbReference>
<evidence type="ECO:0000256" key="1">
    <source>
        <dbReference type="ARBA" id="ARBA00004496"/>
    </source>
</evidence>
<dbReference type="InterPro" id="IPR015947">
    <property type="entry name" value="PUA-like_sf"/>
</dbReference>
<evidence type="ECO:0000259" key="13">
    <source>
        <dbReference type="Pfam" id="PF04452"/>
    </source>
</evidence>
<name>A0A1E5KZF0_9ENTE</name>
<feature type="domain" description="Ribosomal RNA small subunit methyltransferase E methyltransferase" evidence="13">
    <location>
        <begin position="73"/>
        <end position="243"/>
    </location>
</feature>
<dbReference type="FunFam" id="3.40.1280.10:FF:000020">
    <property type="entry name" value="Ribosomal RNA small subunit methyltransferase E"/>
    <property type="match status" value="1"/>
</dbReference>
<dbReference type="AlphaFoldDB" id="A0A1E5KZF0"/>
<evidence type="ECO:0000256" key="6">
    <source>
        <dbReference type="ARBA" id="ARBA00022552"/>
    </source>
</evidence>
<organism evidence="15 16">
    <name type="scientific">Enterococcus rivorum</name>
    <dbReference type="NCBI Taxonomy" id="762845"/>
    <lineage>
        <taxon>Bacteria</taxon>
        <taxon>Bacillati</taxon>
        <taxon>Bacillota</taxon>
        <taxon>Bacilli</taxon>
        <taxon>Lactobacillales</taxon>
        <taxon>Enterococcaceae</taxon>
        <taxon>Enterococcus</taxon>
    </lineage>
</organism>
<evidence type="ECO:0000256" key="10">
    <source>
        <dbReference type="ARBA" id="ARBA00025699"/>
    </source>
</evidence>
<keyword evidence="16" id="KW-1185">Reference proteome</keyword>
<gene>
    <name evidence="15" type="ORF">BCR26_11050</name>
</gene>
<comment type="catalytic activity">
    <reaction evidence="11 12">
        <text>uridine(1498) in 16S rRNA + S-adenosyl-L-methionine = N(3)-methyluridine(1498) in 16S rRNA + S-adenosyl-L-homocysteine + H(+)</text>
        <dbReference type="Rhea" id="RHEA:42920"/>
        <dbReference type="Rhea" id="RHEA-COMP:10283"/>
        <dbReference type="Rhea" id="RHEA-COMP:10284"/>
        <dbReference type="ChEBI" id="CHEBI:15378"/>
        <dbReference type="ChEBI" id="CHEBI:57856"/>
        <dbReference type="ChEBI" id="CHEBI:59789"/>
        <dbReference type="ChEBI" id="CHEBI:65315"/>
        <dbReference type="ChEBI" id="CHEBI:74502"/>
        <dbReference type="EC" id="2.1.1.193"/>
    </reaction>
</comment>
<comment type="similarity">
    <text evidence="2 12">Belongs to the RNA methyltransferase RsmE family.</text>
</comment>
<dbReference type="SUPFAM" id="SSF75217">
    <property type="entry name" value="alpha/beta knot"/>
    <property type="match status" value="1"/>
</dbReference>
<dbReference type="RefSeq" id="WP_069697879.1">
    <property type="nucleotide sequence ID" value="NZ_JAGGMA010000020.1"/>
</dbReference>
<dbReference type="InterPro" id="IPR029028">
    <property type="entry name" value="Alpha/beta_knot_MTases"/>
</dbReference>
<dbReference type="NCBIfam" id="TIGR00046">
    <property type="entry name" value="RsmE family RNA methyltransferase"/>
    <property type="match status" value="1"/>
</dbReference>
<evidence type="ECO:0000256" key="2">
    <source>
        <dbReference type="ARBA" id="ARBA00005528"/>
    </source>
</evidence>
<evidence type="ECO:0000256" key="9">
    <source>
        <dbReference type="ARBA" id="ARBA00022691"/>
    </source>
</evidence>
<evidence type="ECO:0000313" key="16">
    <source>
        <dbReference type="Proteomes" id="UP000095256"/>
    </source>
</evidence>
<keyword evidence="9 12" id="KW-0949">S-adenosyl-L-methionine</keyword>
<evidence type="ECO:0000256" key="12">
    <source>
        <dbReference type="PIRNR" id="PIRNR015601"/>
    </source>
</evidence>
<dbReference type="PIRSF" id="PIRSF015601">
    <property type="entry name" value="MTase_slr0722"/>
    <property type="match status" value="1"/>
</dbReference>
<evidence type="ECO:0000259" key="14">
    <source>
        <dbReference type="Pfam" id="PF20260"/>
    </source>
</evidence>
<keyword evidence="6 12" id="KW-0698">rRNA processing</keyword>
<keyword evidence="5 12" id="KW-0963">Cytoplasm</keyword>
<dbReference type="GO" id="GO:0070042">
    <property type="term" value="F:rRNA (uridine-N3-)-methyltransferase activity"/>
    <property type="evidence" value="ECO:0007669"/>
    <property type="project" value="TreeGrafter"/>
</dbReference>
<dbReference type="Pfam" id="PF20260">
    <property type="entry name" value="PUA_4"/>
    <property type="match status" value="1"/>
</dbReference>
<keyword evidence="8 12" id="KW-0808">Transferase</keyword>